<organism evidence="2 3">
    <name type="scientific">Alternaria tenuissima</name>
    <dbReference type="NCBI Taxonomy" id="119927"/>
    <lineage>
        <taxon>Eukaryota</taxon>
        <taxon>Fungi</taxon>
        <taxon>Dikarya</taxon>
        <taxon>Ascomycota</taxon>
        <taxon>Pezizomycotina</taxon>
        <taxon>Dothideomycetes</taxon>
        <taxon>Pleosporomycetidae</taxon>
        <taxon>Pleosporales</taxon>
        <taxon>Pleosporineae</taxon>
        <taxon>Pleosporaceae</taxon>
        <taxon>Alternaria</taxon>
        <taxon>Alternaria sect. Alternaria</taxon>
        <taxon>Alternaria alternata complex</taxon>
    </lineage>
</organism>
<dbReference type="Proteomes" id="UP000292340">
    <property type="component" value="Unassembled WGS sequence"/>
</dbReference>
<name>A0AB37WDH1_9PLEO</name>
<proteinExistence type="predicted"/>
<reference evidence="2" key="2">
    <citation type="journal article" date="2019" name="bioRxiv">
        <title>Genomics, evolutionary history and diagnostics of the Alternaria alternata species group including apple and Asian pear pathotypes.</title>
        <authorList>
            <person name="Armitage A.D."/>
            <person name="Cockerton H.M."/>
            <person name="Sreenivasaprasad S."/>
            <person name="Woodhall J.W."/>
            <person name="Lane C.R."/>
            <person name="Harrison R.J."/>
            <person name="Clarkson J.P."/>
        </authorList>
    </citation>
    <scope>NUCLEOTIDE SEQUENCE</scope>
    <source>
        <strain evidence="2">FERA 1164</strain>
    </source>
</reference>
<feature type="region of interest" description="Disordered" evidence="1">
    <location>
        <begin position="130"/>
        <end position="167"/>
    </location>
</feature>
<reference evidence="2" key="1">
    <citation type="submission" date="2017-10" db="EMBL/GenBank/DDBJ databases">
        <authorList>
            <person name="Armitage A.D."/>
            <person name="Barbara D.J."/>
            <person name="Woodhall J.W."/>
            <person name="Sreenivasaprasad S."/>
            <person name="Lane C.R."/>
            <person name="Clarkson J.P."/>
            <person name="Harrison R.J."/>
        </authorList>
    </citation>
    <scope>NUCLEOTIDE SEQUENCE</scope>
    <source>
        <strain evidence="2">FERA 1164</strain>
    </source>
</reference>
<dbReference type="AlphaFoldDB" id="A0AB37WDH1"/>
<protein>
    <submittedName>
        <fullName evidence="2">Uncharacterized protein</fullName>
    </submittedName>
</protein>
<evidence type="ECO:0000313" key="2">
    <source>
        <dbReference type="EMBL" id="RYN25546.1"/>
    </source>
</evidence>
<feature type="compositionally biased region" description="Basic and acidic residues" evidence="1">
    <location>
        <begin position="140"/>
        <end position="158"/>
    </location>
</feature>
<comment type="caution">
    <text evidence="2">The sequence shown here is derived from an EMBL/GenBank/DDBJ whole genome shotgun (WGS) entry which is preliminary data.</text>
</comment>
<evidence type="ECO:0000256" key="1">
    <source>
        <dbReference type="SAM" id="MobiDB-lite"/>
    </source>
</evidence>
<feature type="region of interest" description="Disordered" evidence="1">
    <location>
        <begin position="27"/>
        <end position="78"/>
    </location>
</feature>
<dbReference type="EMBL" id="PDXB01000019">
    <property type="protein sequence ID" value="RYN25546.1"/>
    <property type="molecule type" value="Genomic_DNA"/>
</dbReference>
<evidence type="ECO:0000313" key="3">
    <source>
        <dbReference type="Proteomes" id="UP000292340"/>
    </source>
</evidence>
<sequence>MDLTDAAASRVVNIAIPGDQATHLDVTTFSDEKTATANMRSPKREPSSQDSASVSDSVLDVSGGSVPESEGSGEAKELERVQDLADIEKATLSSAFSSPKLVANDCGSIVSLGGGGVVKDMHSRSRVASPVAIQSQGEHSNGKAELKHEASPVAKKESLMTSAPQARREIVEVNNETDTDTTTDAPKSFRLAHSLPPHMRPEFQPPPARQFGLNDSRHMVPPNDVVRFNEGSRASRSHYMSYQPRGDHVDREQFARISAQLTKIKNELDVERNKNWRLRITIEAEQQEKVEAASSKMLTSLLREQAEALTLKDKVEARERELDFREQRISQQEVYLSEGQKQLWFSLKANGVRPMSAVDIQDARQEAELTAQKAMADLNGKLNIKIEGLRLREAAQQMREQQYKAIIRNSLKDELENSLTDKKAEEIAEIEYNNGYGAGKEIGSKEAQEKSRQRGFLEGYGACHRTQITLSKCRQGLIDRDSPELNFLYDANHPHNLWNIGELVGRLEHEDNAEKMKNVSKRASAVEKPVINTKTANVADEPRDINGKVNGYTNDTMIHKREEISSRMPFARPTFAAELRGPSATHNGHIILANNVASPAAKKTEQPIVKDGEPVVNLIDFV</sequence>
<accession>A0AB37WDH1</accession>
<feature type="compositionally biased region" description="Polar residues" evidence="1">
    <location>
        <begin position="27"/>
        <end position="39"/>
    </location>
</feature>
<gene>
    <name evidence="2" type="ORF">AA0115_g7614</name>
</gene>
<feature type="compositionally biased region" description="Low complexity" evidence="1">
    <location>
        <begin position="48"/>
        <end position="72"/>
    </location>
</feature>